<evidence type="ECO:0000256" key="6">
    <source>
        <dbReference type="RuleBase" id="RU361235"/>
    </source>
</evidence>
<accession>A0ABM3GKE6</accession>
<dbReference type="InterPro" id="IPR029058">
    <property type="entry name" value="AB_hydrolase_fold"/>
</dbReference>
<dbReference type="RefSeq" id="XP_046600738.1">
    <property type="nucleotide sequence ID" value="XM_046744782.1"/>
</dbReference>
<dbReference type="Pfam" id="PF00135">
    <property type="entry name" value="COesterase"/>
    <property type="match status" value="1"/>
</dbReference>
<feature type="signal peptide" evidence="6">
    <location>
        <begin position="1"/>
        <end position="22"/>
    </location>
</feature>
<name>A0ABM3GKE6_NEOLC</name>
<feature type="chain" id="PRO_5044961796" description="Carboxylic ester hydrolase" evidence="6">
    <location>
        <begin position="23"/>
        <end position="570"/>
    </location>
</feature>
<feature type="domain" description="Carboxylesterase type B" evidence="7">
    <location>
        <begin position="33"/>
        <end position="561"/>
    </location>
</feature>
<evidence type="ECO:0000313" key="9">
    <source>
        <dbReference type="RefSeq" id="XP_046600738.1"/>
    </source>
</evidence>
<dbReference type="InterPro" id="IPR019826">
    <property type="entry name" value="Carboxylesterase_B_AS"/>
</dbReference>
<dbReference type="EC" id="3.1.1.-" evidence="6"/>
<dbReference type="SUPFAM" id="SSF53474">
    <property type="entry name" value="alpha/beta-Hydrolases"/>
    <property type="match status" value="1"/>
</dbReference>
<dbReference type="PANTHER" id="PTHR11559">
    <property type="entry name" value="CARBOXYLESTERASE"/>
    <property type="match status" value="1"/>
</dbReference>
<sequence>MVASYSIKCLFLALLVKNYVTARSYAKEASINEAQVCIPQGKLQGTTRTTRNNRIVSAFLGIPYAQPPIGNLRFANPVAADGWNGIRNASVDSNECPQISNSEIVGDEDCLYLNVYTPQLSRKATSPLLPVMVFIYGGAFDSGNADSSKYGPEYLLDKDVILVTISYRVGVLGFLSTGDKVASGNWGLKDQVLGLKWVQSNIEYFGGDPDQVTLFGQSAGAASVHLLTMSNLTIGLFHRYITESGSALAAWAYKPSGPYADRAFELGKYVGCSNTSTDSLIECLRTVDVSDMVGSYPEFNHHEWFQTVVWGPTDEPNIKDAVLTDSPQNIIRNGLVHDLPWISGACQDGGLLMTVDTYENETLLDDFVANFDRILPALLSWNYLPDSGAAWIEPIKSHYFNDFEADKNEIRDNLTVLVTDVYFLYPTYDALRQQFSTSVNPQYFYIFDYRGVLSYTYQLTGNTVDYGVTHGDDLVYLFPNSELFSSLNETRSEKDYEMVNIMVELWTSFAIEGKPTTPAMGICEKWKPYSIGKDNDLRIGNYSKLTLAVEYFYLKERLQFWDDLIANVPL</sequence>
<dbReference type="InterPro" id="IPR002018">
    <property type="entry name" value="CarbesteraseB"/>
</dbReference>
<protein>
    <recommendedName>
        <fullName evidence="6">Carboxylic ester hydrolase</fullName>
        <ecNumber evidence="6">3.1.1.-</ecNumber>
    </recommendedName>
</protein>
<evidence type="ECO:0000256" key="2">
    <source>
        <dbReference type="ARBA" id="ARBA00022487"/>
    </source>
</evidence>
<dbReference type="PROSITE" id="PS00122">
    <property type="entry name" value="CARBOXYLESTERASE_B_1"/>
    <property type="match status" value="1"/>
</dbReference>
<dbReference type="InterPro" id="IPR019819">
    <property type="entry name" value="Carboxylesterase_B_CS"/>
</dbReference>
<organism evidence="8 9">
    <name type="scientific">Neodiprion lecontei</name>
    <name type="common">Redheaded pine sawfly</name>
    <dbReference type="NCBI Taxonomy" id="441921"/>
    <lineage>
        <taxon>Eukaryota</taxon>
        <taxon>Metazoa</taxon>
        <taxon>Ecdysozoa</taxon>
        <taxon>Arthropoda</taxon>
        <taxon>Hexapoda</taxon>
        <taxon>Insecta</taxon>
        <taxon>Pterygota</taxon>
        <taxon>Neoptera</taxon>
        <taxon>Endopterygota</taxon>
        <taxon>Hymenoptera</taxon>
        <taxon>Tenthredinoidea</taxon>
        <taxon>Diprionidae</taxon>
        <taxon>Diprioninae</taxon>
        <taxon>Neodiprion</taxon>
    </lineage>
</organism>
<proteinExistence type="inferred from homology"/>
<evidence type="ECO:0000259" key="7">
    <source>
        <dbReference type="Pfam" id="PF00135"/>
    </source>
</evidence>
<keyword evidence="5" id="KW-0325">Glycoprotein</keyword>
<comment type="similarity">
    <text evidence="1 6">Belongs to the type-B carboxylesterase/lipase family.</text>
</comment>
<dbReference type="Proteomes" id="UP000829291">
    <property type="component" value="Chromosome 7"/>
</dbReference>
<reference evidence="9" key="1">
    <citation type="submission" date="2025-08" db="UniProtKB">
        <authorList>
            <consortium name="RefSeq"/>
        </authorList>
    </citation>
    <scope>IDENTIFICATION</scope>
    <source>
        <tissue evidence="9">Thorax and Abdomen</tissue>
    </source>
</reference>
<keyword evidence="6" id="KW-0732">Signal</keyword>
<evidence type="ECO:0000256" key="1">
    <source>
        <dbReference type="ARBA" id="ARBA00005964"/>
    </source>
</evidence>
<keyword evidence="8" id="KW-1185">Reference proteome</keyword>
<evidence type="ECO:0000313" key="8">
    <source>
        <dbReference type="Proteomes" id="UP000829291"/>
    </source>
</evidence>
<evidence type="ECO:0000256" key="4">
    <source>
        <dbReference type="ARBA" id="ARBA00023157"/>
    </source>
</evidence>
<evidence type="ECO:0000256" key="3">
    <source>
        <dbReference type="ARBA" id="ARBA00022801"/>
    </source>
</evidence>
<keyword evidence="3 6" id="KW-0378">Hydrolase</keyword>
<dbReference type="Gene3D" id="3.40.50.1820">
    <property type="entry name" value="alpha/beta hydrolase"/>
    <property type="match status" value="1"/>
</dbReference>
<keyword evidence="2" id="KW-0719">Serine esterase</keyword>
<dbReference type="GeneID" id="107217412"/>
<evidence type="ECO:0000256" key="5">
    <source>
        <dbReference type="ARBA" id="ARBA00023180"/>
    </source>
</evidence>
<keyword evidence="4" id="KW-1015">Disulfide bond</keyword>
<dbReference type="PROSITE" id="PS00941">
    <property type="entry name" value="CARBOXYLESTERASE_B_2"/>
    <property type="match status" value="1"/>
</dbReference>
<gene>
    <name evidence="9" type="primary">LOC107217412</name>
</gene>
<dbReference type="InterPro" id="IPR050309">
    <property type="entry name" value="Type-B_Carboxylest/Lipase"/>
</dbReference>